<evidence type="ECO:0000313" key="2">
    <source>
        <dbReference type="Proteomes" id="UP000198575"/>
    </source>
</evidence>
<accession>A0A1I4WJR9</accession>
<protein>
    <recommendedName>
        <fullName evidence="3">Transposase</fullName>
    </recommendedName>
</protein>
<evidence type="ECO:0008006" key="3">
    <source>
        <dbReference type="Google" id="ProtNLM"/>
    </source>
</evidence>
<reference evidence="1 2" key="1">
    <citation type="submission" date="2016-10" db="EMBL/GenBank/DDBJ databases">
        <authorList>
            <person name="de Groot N.N."/>
        </authorList>
    </citation>
    <scope>NUCLEOTIDE SEQUENCE [LARGE SCALE GENOMIC DNA]</scope>
    <source>
        <strain evidence="1 2">CGMCC 1.7659</strain>
    </source>
</reference>
<dbReference type="Proteomes" id="UP000198575">
    <property type="component" value="Unassembled WGS sequence"/>
</dbReference>
<name>A0A1I4WJR9_9GAMM</name>
<keyword evidence="2" id="KW-1185">Reference proteome</keyword>
<dbReference type="AlphaFoldDB" id="A0A1I4WJR9"/>
<dbReference type="EMBL" id="FOVF01000005">
    <property type="protein sequence ID" value="SFN13697.1"/>
    <property type="molecule type" value="Genomic_DNA"/>
</dbReference>
<gene>
    <name evidence="1" type="ORF">SAMN05216289_10574</name>
</gene>
<organism evidence="1 2">
    <name type="scientific">Dokdonella immobilis</name>
    <dbReference type="NCBI Taxonomy" id="578942"/>
    <lineage>
        <taxon>Bacteria</taxon>
        <taxon>Pseudomonadati</taxon>
        <taxon>Pseudomonadota</taxon>
        <taxon>Gammaproteobacteria</taxon>
        <taxon>Lysobacterales</taxon>
        <taxon>Rhodanobacteraceae</taxon>
        <taxon>Dokdonella</taxon>
    </lineage>
</organism>
<evidence type="ECO:0000313" key="1">
    <source>
        <dbReference type="EMBL" id="SFN13697.1"/>
    </source>
</evidence>
<sequence>MKKTGFSDIQIIAALKHAEAVTAVPVLCRAHNFS</sequence>
<proteinExistence type="predicted"/>